<accession>A0A7W7YJ44</accession>
<evidence type="ECO:0000256" key="2">
    <source>
        <dbReference type="ARBA" id="ARBA00022525"/>
    </source>
</evidence>
<dbReference type="SUPFAM" id="SSF50952">
    <property type="entry name" value="Soluble quinoprotein glucose dehydrogenase"/>
    <property type="match status" value="1"/>
</dbReference>
<evidence type="ECO:0000313" key="6">
    <source>
        <dbReference type="EMBL" id="MBB5037044.1"/>
    </source>
</evidence>
<protein>
    <submittedName>
        <fullName evidence="6">Putative repeat protein (TIGR03806 family)</fullName>
    </submittedName>
</protein>
<comment type="caution">
    <text evidence="6">The sequence shown here is derived from an EMBL/GenBank/DDBJ whole genome shotgun (WGS) entry which is preliminary data.</text>
</comment>
<evidence type="ECO:0000256" key="3">
    <source>
        <dbReference type="ARBA" id="ARBA00022729"/>
    </source>
</evidence>
<dbReference type="RefSeq" id="WP_184206548.1">
    <property type="nucleotide sequence ID" value="NZ_JACHIF010000002.1"/>
</dbReference>
<dbReference type="PANTHER" id="PTHR19328:SF75">
    <property type="entry name" value="ALDOSE SUGAR DEHYDROGENASE YLII"/>
    <property type="match status" value="1"/>
</dbReference>
<dbReference type="InterPro" id="IPR011041">
    <property type="entry name" value="Quinoprot_gluc/sorb_DH_b-prop"/>
</dbReference>
<keyword evidence="4" id="KW-0106">Calcium</keyword>
<evidence type="ECO:0000256" key="1">
    <source>
        <dbReference type="ARBA" id="ARBA00004613"/>
    </source>
</evidence>
<dbReference type="EMBL" id="JACHIF010000002">
    <property type="protein sequence ID" value="MBB5037044.1"/>
    <property type="molecule type" value="Genomic_DNA"/>
</dbReference>
<dbReference type="InterPro" id="IPR059100">
    <property type="entry name" value="TSP3_bac"/>
</dbReference>
<dbReference type="AlphaFoldDB" id="A0A7W7YJ44"/>
<dbReference type="Proteomes" id="UP000534294">
    <property type="component" value="Unassembled WGS sequence"/>
</dbReference>
<dbReference type="Pfam" id="PF18884">
    <property type="entry name" value="TSP3_bac"/>
    <property type="match status" value="1"/>
</dbReference>
<dbReference type="Pfam" id="PF07995">
    <property type="entry name" value="GSDH"/>
    <property type="match status" value="2"/>
</dbReference>
<name>A0A7W7YJ44_9BACT</name>
<dbReference type="PANTHER" id="PTHR19328">
    <property type="entry name" value="HEDGEHOG-INTERACTING PROTEIN"/>
    <property type="match status" value="1"/>
</dbReference>
<keyword evidence="2" id="KW-0964">Secreted</keyword>
<sequence length="905" mass="99174">MRFSLVLTFLRLLCLLVLTQVPLHGQIVRQANTSLYLPATTPPETSGPLTYAIVSAFPGVTFNAPMGSTYPTGETSRVYVNEREGKIWIIHGVGGSSPTKSLFMDLAAHLQSQNRPLATDNENGLLAMAFHPDYQQNGWFYLFYSIRTNNQLHQRLARFTATGTAGNFRAATSASAATESPLLTLYDRIGNHNGGDLGFGGDGYLYLSLGDEGGGDDEYNNARFIDKNFWGQMLRLDVNNLATNQGPSVLAQTASTSFPSAIHPGTYKVPADNPFIGRTTWHGRSVNPANVKREIYATGFRNPFRFNFDPTTGRLFLGDVGQNTKEEVDLVVKGGDYGWSWREGDVAFNGAPKFPNDATGSTTPPSGANFSPVSPIISYPRTSAQNPNMFGASVCAGIVYRGTLLPELRGMFWVADIYSGRIRAYQETTPGVWTGQGLPSKSGIVDFGINPSTEEPLLCCLNDGLFYKIVRGTASSAPMKLSEVGVFRDMSTLATFPGFVRYRPNVSFWSDGAIKERWFAIKETTPKIGYSETGNWTFPTGTVWVKHFEIPVNGFRRRLETRLLVKTADGVYGLTYKWTSDTEAYLVPAAGETSLVPFGSSQYWRYPSRSECLSCHTAAAGYALGFNTAQINGPYPFAGTNMKQLDLLNAAGYLSGMAESIQPHLPALSTAPTQSLEWRARSYLAVNCAPCHQPGGGAQGNWDARYVTPTELSQIIQGSLINQGADPDSRVIVPGDTEHSMLLKRMQGEAQGLSRMPPVGSLMRDVDGENLIASWIQELSGYQTLQQWLDDHFGAAAGPNAAPAADADGDGLSNQEEYALGTNPQSAASRWKYDAITKANGRVTVNFTQPANRMALVEISHDLITWRMLTAVDNEYLYPAAPVNRSFYFPLTEKKRFFRVRLRQP</sequence>
<feature type="domain" description="Glucose/Sorbosone dehydrogenase" evidence="5">
    <location>
        <begin position="76"/>
        <end position="249"/>
    </location>
</feature>
<keyword evidence="7" id="KW-1185">Reference proteome</keyword>
<keyword evidence="3" id="KW-0732">Signal</keyword>
<evidence type="ECO:0000256" key="4">
    <source>
        <dbReference type="ARBA" id="ARBA00022837"/>
    </source>
</evidence>
<evidence type="ECO:0000259" key="5">
    <source>
        <dbReference type="Pfam" id="PF07995"/>
    </source>
</evidence>
<dbReference type="Gene3D" id="2.120.10.30">
    <property type="entry name" value="TolB, C-terminal domain"/>
    <property type="match status" value="1"/>
</dbReference>
<reference evidence="6 7" key="1">
    <citation type="submission" date="2020-08" db="EMBL/GenBank/DDBJ databases">
        <title>Genomic Encyclopedia of Type Strains, Phase IV (KMG-IV): sequencing the most valuable type-strain genomes for metagenomic binning, comparative biology and taxonomic classification.</title>
        <authorList>
            <person name="Goeker M."/>
        </authorList>
    </citation>
    <scope>NUCLEOTIDE SEQUENCE [LARGE SCALE GENOMIC DNA]</scope>
    <source>
        <strain evidence="6 7">DSM 12251</strain>
    </source>
</reference>
<proteinExistence type="predicted"/>
<feature type="domain" description="Glucose/Sorbosone dehydrogenase" evidence="5">
    <location>
        <begin position="268"/>
        <end position="357"/>
    </location>
</feature>
<dbReference type="InterPro" id="IPR011042">
    <property type="entry name" value="6-blade_b-propeller_TolB-like"/>
</dbReference>
<evidence type="ECO:0000313" key="7">
    <source>
        <dbReference type="Proteomes" id="UP000534294"/>
    </source>
</evidence>
<comment type="subcellular location">
    <subcellularLocation>
        <location evidence="1">Secreted</location>
    </subcellularLocation>
</comment>
<dbReference type="InterPro" id="IPR012938">
    <property type="entry name" value="Glc/Sorbosone_DH"/>
</dbReference>
<gene>
    <name evidence="6" type="ORF">HNQ64_001286</name>
</gene>
<organism evidence="6 7">
    <name type="scientific">Prosthecobacter dejongeii</name>
    <dbReference type="NCBI Taxonomy" id="48465"/>
    <lineage>
        <taxon>Bacteria</taxon>
        <taxon>Pseudomonadati</taxon>
        <taxon>Verrucomicrobiota</taxon>
        <taxon>Verrucomicrobiia</taxon>
        <taxon>Verrucomicrobiales</taxon>
        <taxon>Verrucomicrobiaceae</taxon>
        <taxon>Prosthecobacter</taxon>
    </lineage>
</organism>